<sequence>MIFRGSGHFVSSGISRIIKSMEKVNLPIPTSTFSAIPFGYFTALSANSTIAFVLVGKSLVIGGPLPHCRINNLSIIDFIIDFLDLSSKYCSVVAVCCPYPSEVWKFLSTSLSRCSIMPIFESILPFAWDGYICQRRADPSLRDIGICARSITGSRYVICGVVNRFNDLATDFSQCVAYRILLDIDRDCSIYSAIVSASSSSEFSWSENKLKSSNLNSSRLNACLMNTLYWTEGWIRRDGKLASSEHLKREVNEGFSRRN</sequence>
<dbReference type="Proteomes" id="UP001151760">
    <property type="component" value="Unassembled WGS sequence"/>
</dbReference>
<evidence type="ECO:0000313" key="1">
    <source>
        <dbReference type="EMBL" id="GJS59150.1"/>
    </source>
</evidence>
<keyword evidence="2" id="KW-1185">Reference proteome</keyword>
<gene>
    <name evidence="1" type="ORF">Tco_0653934</name>
</gene>
<proteinExistence type="predicted"/>
<name>A0ABQ4X2B4_9ASTR</name>
<accession>A0ABQ4X2B4</accession>
<protein>
    <submittedName>
        <fullName evidence="1">Uncharacterized protein</fullName>
    </submittedName>
</protein>
<organism evidence="1 2">
    <name type="scientific">Tanacetum coccineum</name>
    <dbReference type="NCBI Taxonomy" id="301880"/>
    <lineage>
        <taxon>Eukaryota</taxon>
        <taxon>Viridiplantae</taxon>
        <taxon>Streptophyta</taxon>
        <taxon>Embryophyta</taxon>
        <taxon>Tracheophyta</taxon>
        <taxon>Spermatophyta</taxon>
        <taxon>Magnoliopsida</taxon>
        <taxon>eudicotyledons</taxon>
        <taxon>Gunneridae</taxon>
        <taxon>Pentapetalae</taxon>
        <taxon>asterids</taxon>
        <taxon>campanulids</taxon>
        <taxon>Asterales</taxon>
        <taxon>Asteraceae</taxon>
        <taxon>Asteroideae</taxon>
        <taxon>Anthemideae</taxon>
        <taxon>Anthemidinae</taxon>
        <taxon>Tanacetum</taxon>
    </lineage>
</organism>
<evidence type="ECO:0000313" key="2">
    <source>
        <dbReference type="Proteomes" id="UP001151760"/>
    </source>
</evidence>
<reference evidence="1" key="2">
    <citation type="submission" date="2022-01" db="EMBL/GenBank/DDBJ databases">
        <authorList>
            <person name="Yamashiro T."/>
            <person name="Shiraishi A."/>
            <person name="Satake H."/>
            <person name="Nakayama K."/>
        </authorList>
    </citation>
    <scope>NUCLEOTIDE SEQUENCE</scope>
</reference>
<comment type="caution">
    <text evidence="1">The sequence shown here is derived from an EMBL/GenBank/DDBJ whole genome shotgun (WGS) entry which is preliminary data.</text>
</comment>
<dbReference type="EMBL" id="BQNB010009129">
    <property type="protein sequence ID" value="GJS59150.1"/>
    <property type="molecule type" value="Genomic_DNA"/>
</dbReference>
<reference evidence="1" key="1">
    <citation type="journal article" date="2022" name="Int. J. Mol. Sci.">
        <title>Draft Genome of Tanacetum Coccineum: Genomic Comparison of Closely Related Tanacetum-Family Plants.</title>
        <authorList>
            <person name="Yamashiro T."/>
            <person name="Shiraishi A."/>
            <person name="Nakayama K."/>
            <person name="Satake H."/>
        </authorList>
    </citation>
    <scope>NUCLEOTIDE SEQUENCE</scope>
</reference>